<comment type="caution">
    <text evidence="2">The sequence shown here is derived from an EMBL/GenBank/DDBJ whole genome shotgun (WGS) entry which is preliminary data.</text>
</comment>
<dbReference type="OrthoDB" id="9779910at2"/>
<comment type="similarity">
    <text evidence="1">Belongs to the ComF/GntX family.</text>
</comment>
<gene>
    <name evidence="2" type="ORF">WY13_02119</name>
</gene>
<dbReference type="CDD" id="cd06223">
    <property type="entry name" value="PRTases_typeI"/>
    <property type="match status" value="1"/>
</dbReference>
<dbReference type="PATRIC" id="fig|1538.10.peg.1717"/>
<dbReference type="PANTHER" id="PTHR47505">
    <property type="entry name" value="DNA UTILIZATION PROTEIN YHGH"/>
    <property type="match status" value="1"/>
</dbReference>
<dbReference type="AlphaFoldDB" id="A0A162L0D9"/>
<accession>A0A162L0D9</accession>
<dbReference type="SUPFAM" id="SSF53271">
    <property type="entry name" value="PRTase-like"/>
    <property type="match status" value="1"/>
</dbReference>
<dbReference type="InterPro" id="IPR000836">
    <property type="entry name" value="PRTase_dom"/>
</dbReference>
<name>A0A162L0D9_9CLOT</name>
<dbReference type="EMBL" id="LITT01000023">
    <property type="protein sequence ID" value="OAA86726.1"/>
    <property type="molecule type" value="Genomic_DNA"/>
</dbReference>
<dbReference type="InterPro" id="IPR029057">
    <property type="entry name" value="PRTase-like"/>
</dbReference>
<evidence type="ECO:0000313" key="2">
    <source>
        <dbReference type="EMBL" id="OAA86726.1"/>
    </source>
</evidence>
<organism evidence="2 3">
    <name type="scientific">Clostridium ljungdahlii</name>
    <dbReference type="NCBI Taxonomy" id="1538"/>
    <lineage>
        <taxon>Bacteria</taxon>
        <taxon>Bacillati</taxon>
        <taxon>Bacillota</taxon>
        <taxon>Clostridia</taxon>
        <taxon>Eubacteriales</taxon>
        <taxon>Clostridiaceae</taxon>
        <taxon>Clostridium</taxon>
    </lineage>
</organism>
<dbReference type="Proteomes" id="UP000077407">
    <property type="component" value="Unassembled WGS sequence"/>
</dbReference>
<reference evidence="2 3" key="1">
    <citation type="journal article" date="2015" name="Biotechnol. Bioeng.">
        <title>Genome sequence and phenotypic characterization of Caulobacter segnis.</title>
        <authorList>
            <person name="Patel S."/>
            <person name="Fletcher B."/>
            <person name="Scott D.C."/>
            <person name="Ely B."/>
        </authorList>
    </citation>
    <scope>NUCLEOTIDE SEQUENCE [LARGE SCALE GENOMIC DNA]</scope>
    <source>
        <strain evidence="2 3">ERI-2</strain>
    </source>
</reference>
<dbReference type="RefSeq" id="WP_063555574.1">
    <property type="nucleotide sequence ID" value="NZ_LITT01000023.1"/>
</dbReference>
<dbReference type="Gene3D" id="3.40.50.2020">
    <property type="match status" value="1"/>
</dbReference>
<dbReference type="InterPro" id="IPR051910">
    <property type="entry name" value="ComF/GntX_DNA_util-trans"/>
</dbReference>
<evidence type="ECO:0000313" key="3">
    <source>
        <dbReference type="Proteomes" id="UP000077407"/>
    </source>
</evidence>
<protein>
    <submittedName>
        <fullName evidence="2">DNA utilization protein GntX</fullName>
    </submittedName>
</protein>
<sequence length="226" mass="25564">MEHGITKNLKFLLDCVLGLIYCGDERCILCKKDIYNDRNICEACESNIKVCKDSFEIGYDDKKIQCYSSAYYSGAMMELIIKLKYKSSFKAGDVIAKCMRNIIANNHIDFDVFTYVPMTKKALKKRGYNQAEYLANSLGNYTNKPVICCLDKIKETKDQIGLDKTERWSNMSESFQVCNKKIIKNKKILLIDDVLTTGATAFGCCSELLKNGAKKINVLTGAKSRV</sequence>
<proteinExistence type="inferred from homology"/>
<dbReference type="PANTHER" id="PTHR47505:SF1">
    <property type="entry name" value="DNA UTILIZATION PROTEIN YHGH"/>
    <property type="match status" value="1"/>
</dbReference>
<evidence type="ECO:0000256" key="1">
    <source>
        <dbReference type="ARBA" id="ARBA00008007"/>
    </source>
</evidence>